<evidence type="ECO:0000256" key="1">
    <source>
        <dbReference type="ARBA" id="ARBA00008165"/>
    </source>
</evidence>
<feature type="domain" description="SIS" evidence="9">
    <location>
        <begin position="65"/>
        <end position="208"/>
    </location>
</feature>
<keyword evidence="10" id="KW-0413">Isomerase</keyword>
<evidence type="ECO:0000256" key="4">
    <source>
        <dbReference type="PIRNR" id="PIRNR004692"/>
    </source>
</evidence>
<dbReference type="SUPFAM" id="SSF53697">
    <property type="entry name" value="SIS domain"/>
    <property type="match status" value="1"/>
</dbReference>
<dbReference type="InterPro" id="IPR004800">
    <property type="entry name" value="KdsD/KpsF-type"/>
</dbReference>
<dbReference type="Proteomes" id="UP000620266">
    <property type="component" value="Unassembled WGS sequence"/>
</dbReference>
<evidence type="ECO:0000256" key="3">
    <source>
        <dbReference type="ARBA" id="ARBA00023122"/>
    </source>
</evidence>
<accession>A0A8J2UNK3</accession>
<dbReference type="GO" id="GO:0019146">
    <property type="term" value="F:arabinose-5-phosphate isomerase activity"/>
    <property type="evidence" value="ECO:0007669"/>
    <property type="project" value="UniProtKB-ARBA"/>
</dbReference>
<dbReference type="PANTHER" id="PTHR42745:SF1">
    <property type="entry name" value="ARABINOSE 5-PHOSPHATE ISOMERASE KDSD"/>
    <property type="match status" value="1"/>
</dbReference>
<dbReference type="PANTHER" id="PTHR42745">
    <property type="match status" value="1"/>
</dbReference>
<dbReference type="Gene3D" id="3.40.50.10490">
    <property type="entry name" value="Glucose-6-phosphate isomerase like protein, domain 1"/>
    <property type="match status" value="1"/>
</dbReference>
<proteinExistence type="inferred from homology"/>
<dbReference type="InterPro" id="IPR046342">
    <property type="entry name" value="CBS_dom_sf"/>
</dbReference>
<evidence type="ECO:0000256" key="5">
    <source>
        <dbReference type="PIRSR" id="PIRSR004692-2"/>
    </source>
</evidence>
<evidence type="ECO:0000313" key="10">
    <source>
        <dbReference type="EMBL" id="GGC14086.1"/>
    </source>
</evidence>
<evidence type="ECO:0000256" key="7">
    <source>
        <dbReference type="PROSITE-ProRule" id="PRU00703"/>
    </source>
</evidence>
<dbReference type="Gene3D" id="3.10.580.10">
    <property type="entry name" value="CBS-domain"/>
    <property type="match status" value="1"/>
</dbReference>
<organism evidence="10 11">
    <name type="scientific">Oxalicibacterium flavum</name>
    <dbReference type="NCBI Taxonomy" id="179467"/>
    <lineage>
        <taxon>Bacteria</taxon>
        <taxon>Pseudomonadati</taxon>
        <taxon>Pseudomonadota</taxon>
        <taxon>Betaproteobacteria</taxon>
        <taxon>Burkholderiales</taxon>
        <taxon>Oxalobacteraceae</taxon>
        <taxon>Oxalicibacterium</taxon>
    </lineage>
</organism>
<dbReference type="SMART" id="SM00116">
    <property type="entry name" value="CBS"/>
    <property type="match status" value="2"/>
</dbReference>
<dbReference type="NCBIfam" id="TIGR00393">
    <property type="entry name" value="kpsF"/>
    <property type="match status" value="1"/>
</dbReference>
<dbReference type="GO" id="GO:0097367">
    <property type="term" value="F:carbohydrate derivative binding"/>
    <property type="evidence" value="ECO:0007669"/>
    <property type="project" value="InterPro"/>
</dbReference>
<evidence type="ECO:0000256" key="2">
    <source>
        <dbReference type="ARBA" id="ARBA00022737"/>
    </source>
</evidence>
<dbReference type="PIRSF" id="PIRSF004692">
    <property type="entry name" value="KdsD_KpsF"/>
    <property type="match status" value="1"/>
</dbReference>
<feature type="site" description="Catalytically relevant" evidence="6">
    <location>
        <position position="217"/>
    </location>
</feature>
<comment type="similarity">
    <text evidence="1 4">Belongs to the SIS family. GutQ/KpsF subfamily.</text>
</comment>
<keyword evidence="5" id="KW-0479">Metal-binding</keyword>
<dbReference type="PROSITE" id="PS51371">
    <property type="entry name" value="CBS"/>
    <property type="match status" value="2"/>
</dbReference>
<dbReference type="InterPro" id="IPR035474">
    <property type="entry name" value="SIS_Kpsf"/>
</dbReference>
<evidence type="ECO:0000259" key="8">
    <source>
        <dbReference type="PROSITE" id="PS51371"/>
    </source>
</evidence>
<feature type="domain" description="CBS" evidence="8">
    <location>
        <begin position="301"/>
        <end position="353"/>
    </location>
</feature>
<keyword evidence="3 7" id="KW-0129">CBS domain</keyword>
<dbReference type="InterPro" id="IPR050986">
    <property type="entry name" value="GutQ/KpsF_isomerases"/>
</dbReference>
<feature type="site" description="Catalytically relevant" evidence="6">
    <location>
        <position position="83"/>
    </location>
</feature>
<feature type="site" description="Catalytically relevant" evidence="6">
    <location>
        <position position="135"/>
    </location>
</feature>
<reference evidence="10" key="2">
    <citation type="submission" date="2020-09" db="EMBL/GenBank/DDBJ databases">
        <authorList>
            <person name="Sun Q."/>
            <person name="Sedlacek I."/>
        </authorList>
    </citation>
    <scope>NUCLEOTIDE SEQUENCE</scope>
    <source>
        <strain evidence="10">CCM 7086</strain>
    </source>
</reference>
<dbReference type="Pfam" id="PF01380">
    <property type="entry name" value="SIS"/>
    <property type="match status" value="1"/>
</dbReference>
<dbReference type="Pfam" id="PF00571">
    <property type="entry name" value="CBS"/>
    <property type="match status" value="2"/>
</dbReference>
<dbReference type="InterPro" id="IPR046348">
    <property type="entry name" value="SIS_dom_sf"/>
</dbReference>
<feature type="domain" description="CBS" evidence="8">
    <location>
        <begin position="234"/>
        <end position="292"/>
    </location>
</feature>
<dbReference type="CDD" id="cd05014">
    <property type="entry name" value="SIS_Kpsf"/>
    <property type="match status" value="1"/>
</dbReference>
<dbReference type="EMBL" id="BMCG01000004">
    <property type="protein sequence ID" value="GGC14086.1"/>
    <property type="molecule type" value="Genomic_DNA"/>
</dbReference>
<dbReference type="GO" id="GO:0046872">
    <property type="term" value="F:metal ion binding"/>
    <property type="evidence" value="ECO:0007669"/>
    <property type="project" value="UniProtKB-KW"/>
</dbReference>
<keyword evidence="11" id="KW-1185">Reference proteome</keyword>
<name>A0A8J2UNK3_9BURK</name>
<keyword evidence="5" id="KW-0862">Zinc</keyword>
<dbReference type="PROSITE" id="PS51464">
    <property type="entry name" value="SIS"/>
    <property type="match status" value="1"/>
</dbReference>
<dbReference type="AlphaFoldDB" id="A0A8J2UNK3"/>
<dbReference type="CDD" id="cd04604">
    <property type="entry name" value="CBS_pair_SIS_assoc"/>
    <property type="match status" value="1"/>
</dbReference>
<sequence length="353" mass="37579">MLYEFSYTLGMTAPTAPHSDSPPRLDATRVARALQYADTTLQIEAEEIISLKQRIANDSAPFVRAVELLLHCEGRVVVSGIGKSGHIARKIASTLASTGTPALFVHAAEASHGDLGMITAKDALIAISYSGEAAELLAIVPIIKRMGATLIAITGNDASSLAKLADVHLNVGVQKEACPLNLAPTASTTVTLALGDALAVALLDARGFGEEDFARSHPGGALGRRLLTHVRDVMRTGDAVPTVGVDATVYAALLEISRKGMAMTAIVDGDGRAIGVFTDGDLRRLIENVQDFSKMTISEVMHRNPRSVQPEQLAVEAVELMEQFRINQLLVTDSQQRLVGALHIHDLTRAKVI</sequence>
<dbReference type="GO" id="GO:0005975">
    <property type="term" value="P:carbohydrate metabolic process"/>
    <property type="evidence" value="ECO:0007669"/>
    <property type="project" value="InterPro"/>
</dbReference>
<dbReference type="GO" id="GO:1901135">
    <property type="term" value="P:carbohydrate derivative metabolic process"/>
    <property type="evidence" value="ECO:0007669"/>
    <property type="project" value="InterPro"/>
</dbReference>
<dbReference type="FunFam" id="3.40.50.10490:FF:000011">
    <property type="entry name" value="Arabinose 5-phosphate isomerase"/>
    <property type="match status" value="1"/>
</dbReference>
<keyword evidence="2" id="KW-0677">Repeat</keyword>
<feature type="binding site" evidence="5">
    <location>
        <position position="106"/>
    </location>
    <ligand>
        <name>Zn(2+)</name>
        <dbReference type="ChEBI" id="CHEBI:29105"/>
    </ligand>
</feature>
<evidence type="ECO:0000313" key="11">
    <source>
        <dbReference type="Proteomes" id="UP000620266"/>
    </source>
</evidence>
<evidence type="ECO:0000259" key="9">
    <source>
        <dbReference type="PROSITE" id="PS51464"/>
    </source>
</evidence>
<dbReference type="InterPro" id="IPR000644">
    <property type="entry name" value="CBS_dom"/>
</dbReference>
<feature type="site" description="Catalytically relevant" evidence="6">
    <location>
        <position position="176"/>
    </location>
</feature>
<gene>
    <name evidence="10" type="ORF">GCM10007205_23650</name>
</gene>
<reference evidence="10" key="1">
    <citation type="journal article" date="2014" name="Int. J. Syst. Evol. Microbiol.">
        <title>Complete genome sequence of Corynebacterium casei LMG S-19264T (=DSM 44701T), isolated from a smear-ripened cheese.</title>
        <authorList>
            <consortium name="US DOE Joint Genome Institute (JGI-PGF)"/>
            <person name="Walter F."/>
            <person name="Albersmeier A."/>
            <person name="Kalinowski J."/>
            <person name="Ruckert C."/>
        </authorList>
    </citation>
    <scope>NUCLEOTIDE SEQUENCE</scope>
    <source>
        <strain evidence="10">CCM 7086</strain>
    </source>
</reference>
<protein>
    <submittedName>
        <fullName evidence="10">Arabinose-5-phosphate isomerase</fullName>
    </submittedName>
</protein>
<evidence type="ECO:0000256" key="6">
    <source>
        <dbReference type="PIRSR" id="PIRSR004692-3"/>
    </source>
</evidence>
<dbReference type="InterPro" id="IPR001347">
    <property type="entry name" value="SIS_dom"/>
</dbReference>
<comment type="caution">
    <text evidence="10">The sequence shown here is derived from an EMBL/GenBank/DDBJ whole genome shotgun (WGS) entry which is preliminary data.</text>
</comment>